<evidence type="ECO:0000256" key="8">
    <source>
        <dbReference type="ARBA" id="ARBA00023157"/>
    </source>
</evidence>
<dbReference type="InterPro" id="IPR008271">
    <property type="entry name" value="Ser/Thr_kinase_AS"/>
</dbReference>
<sequence length="375" mass="42992">MMNILNWQEREQKWVQFWFAPKDSCDNYVHCGKFSTCNLYSLGEFECRRLIGYKPRDNRSWKRTIEIVIVCIFAILVSLVCLLFGNKERRKDKEDPFTSLNTLRRNLASHENSSIGNEMDGSEHVDVFIFDLSTIISSTNDITDANKLGSLLYWRKRFEIIVGIARGLSYLHHDSRVRIIHRDIKARNVLLDASMHPKILDFGTSRIFICNQIEANTNRVVGTYGYMSPKYAIEGRFSVKSNVFSFGVLLLEIITARKNTTHYQDHSLNLVGYVWDSWNDDKALDVVNPSLGDWYETGEVLRCIQIELLCVQPFTNDRPMMSEVVFMLCNKTKLVDPGQPGFVVRSRNSSSLPYSSSGSVGTSINDISITGHQDR</sequence>
<organism evidence="14 15">
    <name type="scientific">Anisodus tanguticus</name>
    <dbReference type="NCBI Taxonomy" id="243964"/>
    <lineage>
        <taxon>Eukaryota</taxon>
        <taxon>Viridiplantae</taxon>
        <taxon>Streptophyta</taxon>
        <taxon>Embryophyta</taxon>
        <taxon>Tracheophyta</taxon>
        <taxon>Spermatophyta</taxon>
        <taxon>Magnoliopsida</taxon>
        <taxon>eudicotyledons</taxon>
        <taxon>Gunneridae</taxon>
        <taxon>Pentapetalae</taxon>
        <taxon>asterids</taxon>
        <taxon>lamiids</taxon>
        <taxon>Solanales</taxon>
        <taxon>Solanaceae</taxon>
        <taxon>Solanoideae</taxon>
        <taxon>Hyoscyameae</taxon>
        <taxon>Anisodus</taxon>
    </lineage>
</organism>
<name>A0AAE1VLZ5_9SOLA</name>
<dbReference type="FunFam" id="1.10.510.10:FF:000060">
    <property type="entry name" value="G-type lectin S-receptor-like serine/threonine-protein kinase"/>
    <property type="match status" value="1"/>
</dbReference>
<keyword evidence="4" id="KW-0732">Signal</keyword>
<keyword evidence="3" id="KW-0808">Transferase</keyword>
<dbReference type="Gene3D" id="1.10.510.10">
    <property type="entry name" value="Transferase(Phosphotransferase) domain 1"/>
    <property type="match status" value="1"/>
</dbReference>
<dbReference type="GO" id="GO:0004674">
    <property type="term" value="F:protein serine/threonine kinase activity"/>
    <property type="evidence" value="ECO:0007669"/>
    <property type="project" value="UniProtKB-KW"/>
</dbReference>
<dbReference type="PANTHER" id="PTHR27002">
    <property type="entry name" value="RECEPTOR-LIKE SERINE/THREONINE-PROTEIN KINASE SD1-8"/>
    <property type="match status" value="1"/>
</dbReference>
<dbReference type="GO" id="GO:0005524">
    <property type="term" value="F:ATP binding"/>
    <property type="evidence" value="ECO:0007669"/>
    <property type="project" value="UniProtKB-KW"/>
</dbReference>
<dbReference type="PROSITE" id="PS00108">
    <property type="entry name" value="PROTEIN_KINASE_ST"/>
    <property type="match status" value="1"/>
</dbReference>
<keyword evidence="6" id="KW-0418">Kinase</keyword>
<comment type="catalytic activity">
    <reaction evidence="10">
        <text>L-threonyl-[protein] + ATP = O-phospho-L-threonyl-[protein] + ADP + H(+)</text>
        <dbReference type="Rhea" id="RHEA:46608"/>
        <dbReference type="Rhea" id="RHEA-COMP:11060"/>
        <dbReference type="Rhea" id="RHEA-COMP:11605"/>
        <dbReference type="ChEBI" id="CHEBI:15378"/>
        <dbReference type="ChEBI" id="CHEBI:30013"/>
        <dbReference type="ChEBI" id="CHEBI:30616"/>
        <dbReference type="ChEBI" id="CHEBI:61977"/>
        <dbReference type="ChEBI" id="CHEBI:456216"/>
        <dbReference type="EC" id="2.7.11.1"/>
    </reaction>
</comment>
<dbReference type="Proteomes" id="UP001291623">
    <property type="component" value="Unassembled WGS sequence"/>
</dbReference>
<evidence type="ECO:0000256" key="12">
    <source>
        <dbReference type="SAM" id="Phobius"/>
    </source>
</evidence>
<dbReference type="InterPro" id="IPR011009">
    <property type="entry name" value="Kinase-like_dom_sf"/>
</dbReference>
<dbReference type="PROSITE" id="PS50011">
    <property type="entry name" value="PROTEIN_KINASE_DOM"/>
    <property type="match status" value="1"/>
</dbReference>
<evidence type="ECO:0000256" key="4">
    <source>
        <dbReference type="ARBA" id="ARBA00022729"/>
    </source>
</evidence>
<dbReference type="Pfam" id="PF07714">
    <property type="entry name" value="PK_Tyr_Ser-Thr"/>
    <property type="match status" value="1"/>
</dbReference>
<dbReference type="GO" id="GO:0048544">
    <property type="term" value="P:recognition of pollen"/>
    <property type="evidence" value="ECO:0007669"/>
    <property type="project" value="InterPro"/>
</dbReference>
<dbReference type="InterPro" id="IPR000719">
    <property type="entry name" value="Prot_kinase_dom"/>
</dbReference>
<dbReference type="PANTHER" id="PTHR27002:SF953">
    <property type="entry name" value="RECEPTOR-LIKE SERINE_THREONINE-PROTEIN KINASE"/>
    <property type="match status" value="1"/>
</dbReference>
<reference evidence="14" key="1">
    <citation type="submission" date="2023-12" db="EMBL/GenBank/DDBJ databases">
        <title>Genome assembly of Anisodus tanguticus.</title>
        <authorList>
            <person name="Wang Y.-J."/>
        </authorList>
    </citation>
    <scope>NUCLEOTIDE SEQUENCE</scope>
    <source>
        <strain evidence="14">KB-2021</strain>
        <tissue evidence="14">Leaf</tissue>
    </source>
</reference>
<keyword evidence="9" id="KW-0325">Glycoprotein</keyword>
<protein>
    <recommendedName>
        <fullName evidence="1">non-specific serine/threonine protein kinase</fullName>
        <ecNumber evidence="1">2.7.11.1</ecNumber>
    </recommendedName>
</protein>
<evidence type="ECO:0000313" key="14">
    <source>
        <dbReference type="EMBL" id="KAK4368876.1"/>
    </source>
</evidence>
<dbReference type="SMART" id="SM00220">
    <property type="entry name" value="S_TKc"/>
    <property type="match status" value="1"/>
</dbReference>
<keyword evidence="12" id="KW-0472">Membrane</keyword>
<keyword evidence="12" id="KW-1133">Transmembrane helix</keyword>
<comment type="caution">
    <text evidence="14">The sequence shown here is derived from an EMBL/GenBank/DDBJ whole genome shotgun (WGS) entry which is preliminary data.</text>
</comment>
<evidence type="ECO:0000256" key="3">
    <source>
        <dbReference type="ARBA" id="ARBA00022679"/>
    </source>
</evidence>
<gene>
    <name evidence="14" type="ORF">RND71_012668</name>
</gene>
<evidence type="ECO:0000256" key="7">
    <source>
        <dbReference type="ARBA" id="ARBA00022840"/>
    </source>
</evidence>
<feature type="transmembrane region" description="Helical" evidence="12">
    <location>
        <begin position="64"/>
        <end position="85"/>
    </location>
</feature>
<evidence type="ECO:0000259" key="13">
    <source>
        <dbReference type="PROSITE" id="PS50011"/>
    </source>
</evidence>
<accession>A0AAE1VLZ5</accession>
<dbReference type="EC" id="2.7.11.1" evidence="1"/>
<evidence type="ECO:0000256" key="2">
    <source>
        <dbReference type="ARBA" id="ARBA00022527"/>
    </source>
</evidence>
<keyword evidence="5" id="KW-0547">Nucleotide-binding</keyword>
<dbReference type="Pfam" id="PF00954">
    <property type="entry name" value="S_locus_glycop"/>
    <property type="match status" value="1"/>
</dbReference>
<evidence type="ECO:0000256" key="9">
    <source>
        <dbReference type="ARBA" id="ARBA00023180"/>
    </source>
</evidence>
<keyword evidence="7" id="KW-0067">ATP-binding</keyword>
<dbReference type="InterPro" id="IPR001245">
    <property type="entry name" value="Ser-Thr/Tyr_kinase_cat_dom"/>
</dbReference>
<keyword evidence="12" id="KW-0812">Transmembrane</keyword>
<comment type="catalytic activity">
    <reaction evidence="11">
        <text>L-seryl-[protein] + ATP = O-phospho-L-seryl-[protein] + ADP + H(+)</text>
        <dbReference type="Rhea" id="RHEA:17989"/>
        <dbReference type="Rhea" id="RHEA-COMP:9863"/>
        <dbReference type="Rhea" id="RHEA-COMP:11604"/>
        <dbReference type="ChEBI" id="CHEBI:15378"/>
        <dbReference type="ChEBI" id="CHEBI:29999"/>
        <dbReference type="ChEBI" id="CHEBI:30616"/>
        <dbReference type="ChEBI" id="CHEBI:83421"/>
        <dbReference type="ChEBI" id="CHEBI:456216"/>
        <dbReference type="EC" id="2.7.11.1"/>
    </reaction>
</comment>
<evidence type="ECO:0000256" key="11">
    <source>
        <dbReference type="ARBA" id="ARBA00048679"/>
    </source>
</evidence>
<evidence type="ECO:0000313" key="15">
    <source>
        <dbReference type="Proteomes" id="UP001291623"/>
    </source>
</evidence>
<dbReference type="AlphaFoldDB" id="A0AAE1VLZ5"/>
<dbReference type="InterPro" id="IPR000858">
    <property type="entry name" value="S_locus_glycoprot_dom"/>
</dbReference>
<dbReference type="SUPFAM" id="SSF56112">
    <property type="entry name" value="Protein kinase-like (PK-like)"/>
    <property type="match status" value="1"/>
</dbReference>
<dbReference type="GO" id="GO:0005886">
    <property type="term" value="C:plasma membrane"/>
    <property type="evidence" value="ECO:0007669"/>
    <property type="project" value="TreeGrafter"/>
</dbReference>
<dbReference type="EMBL" id="JAVYJV010000006">
    <property type="protein sequence ID" value="KAK4368876.1"/>
    <property type="molecule type" value="Genomic_DNA"/>
</dbReference>
<keyword evidence="15" id="KW-1185">Reference proteome</keyword>
<evidence type="ECO:0000256" key="10">
    <source>
        <dbReference type="ARBA" id="ARBA00047899"/>
    </source>
</evidence>
<proteinExistence type="predicted"/>
<evidence type="ECO:0000256" key="6">
    <source>
        <dbReference type="ARBA" id="ARBA00022777"/>
    </source>
</evidence>
<evidence type="ECO:0000256" key="5">
    <source>
        <dbReference type="ARBA" id="ARBA00022741"/>
    </source>
</evidence>
<keyword evidence="2" id="KW-0723">Serine/threonine-protein kinase</keyword>
<evidence type="ECO:0000256" key="1">
    <source>
        <dbReference type="ARBA" id="ARBA00012513"/>
    </source>
</evidence>
<feature type="domain" description="Protein kinase" evidence="13">
    <location>
        <begin position="34"/>
        <end position="342"/>
    </location>
</feature>
<keyword evidence="8" id="KW-1015">Disulfide bond</keyword>